<protein>
    <submittedName>
        <fullName evidence="2">Uncharacterized protein</fullName>
    </submittedName>
</protein>
<organism evidence="2 3">
    <name type="scientific">Porites lobata</name>
    <dbReference type="NCBI Taxonomy" id="104759"/>
    <lineage>
        <taxon>Eukaryota</taxon>
        <taxon>Metazoa</taxon>
        <taxon>Cnidaria</taxon>
        <taxon>Anthozoa</taxon>
        <taxon>Hexacorallia</taxon>
        <taxon>Scleractinia</taxon>
        <taxon>Fungiina</taxon>
        <taxon>Poritidae</taxon>
        <taxon>Porites</taxon>
    </lineage>
</organism>
<feature type="non-terminal residue" evidence="2">
    <location>
        <position position="459"/>
    </location>
</feature>
<accession>A0ABN8QZQ6</accession>
<feature type="region of interest" description="Disordered" evidence="1">
    <location>
        <begin position="1"/>
        <end position="110"/>
    </location>
</feature>
<keyword evidence="3" id="KW-1185">Reference proteome</keyword>
<dbReference type="EMBL" id="CALNXK010000169">
    <property type="protein sequence ID" value="CAH3171987.1"/>
    <property type="molecule type" value="Genomic_DNA"/>
</dbReference>
<gene>
    <name evidence="2" type="ORF">PLOB_00012355</name>
</gene>
<feature type="compositionally biased region" description="Polar residues" evidence="1">
    <location>
        <begin position="99"/>
        <end position="110"/>
    </location>
</feature>
<proteinExistence type="predicted"/>
<feature type="region of interest" description="Disordered" evidence="1">
    <location>
        <begin position="392"/>
        <end position="424"/>
    </location>
</feature>
<name>A0ABN8QZQ6_9CNID</name>
<feature type="compositionally biased region" description="Basic and acidic residues" evidence="1">
    <location>
        <begin position="44"/>
        <end position="61"/>
    </location>
</feature>
<dbReference type="PANTHER" id="PTHR34239">
    <property type="entry name" value="APPLE DOMAIN-CONTAINING PROTEIN"/>
    <property type="match status" value="1"/>
</dbReference>
<feature type="compositionally biased region" description="Basic and acidic residues" evidence="1">
    <location>
        <begin position="28"/>
        <end position="37"/>
    </location>
</feature>
<dbReference type="PANTHER" id="PTHR34239:SF2">
    <property type="entry name" value="TRANSPOSABLE ELEMENT P TRANSPOSASE_THAP9 CONSERVED DOMAIN-CONTAINING PROTEIN"/>
    <property type="match status" value="1"/>
</dbReference>
<dbReference type="Proteomes" id="UP001159405">
    <property type="component" value="Unassembled WGS sequence"/>
</dbReference>
<feature type="compositionally biased region" description="Basic and acidic residues" evidence="1">
    <location>
        <begin position="85"/>
        <end position="97"/>
    </location>
</feature>
<evidence type="ECO:0000256" key="1">
    <source>
        <dbReference type="SAM" id="MobiDB-lite"/>
    </source>
</evidence>
<reference evidence="2 3" key="1">
    <citation type="submission" date="2022-05" db="EMBL/GenBank/DDBJ databases">
        <authorList>
            <consortium name="Genoscope - CEA"/>
            <person name="William W."/>
        </authorList>
    </citation>
    <scope>NUCLEOTIDE SEQUENCE [LARGE SCALE GENOMIC DNA]</scope>
</reference>
<sequence>MDLALDASLNDWDEEFSAGSSKTRAEKHKGALSKDAEPTSGTKDPTKSLKCDDKLQKKSEKAPSTGSGASKAAVVTKSVTKPSRSSREKSAPKERRSGSKQSATPGQSLTTDVAALLKEAFSGLAVEMNKGFSNSGDLIKAKNDAACKNNASVASDSESDDRGGGSDIEPEEPARKKQKTNDGIALPKDNSDILNKLEKEFNVSQQDGAEIHENLAAIVQKLLKDKPEEDKLNEIKKRYLRPKNCDMLAETRVNLPIWNNLSERARTSDLKFQKVQKSLIKGTTAVVQVVNDLISKPDMPSKGQLVNQLMDGVLLMANSNTELNLRRREALKPELHTSYRYLCAPSNPITTELFGDDLPKAMSAEIREGSDFSTVGGSCVAHTGLVAPATKPSCGKSINAPTRQGPPHPTTVGDSTSSEKANETDGMSLVRQYYETRGVSKLAVGLLMASWRGGTKKQY</sequence>
<feature type="region of interest" description="Disordered" evidence="1">
    <location>
        <begin position="147"/>
        <end position="189"/>
    </location>
</feature>
<evidence type="ECO:0000313" key="3">
    <source>
        <dbReference type="Proteomes" id="UP001159405"/>
    </source>
</evidence>
<evidence type="ECO:0000313" key="2">
    <source>
        <dbReference type="EMBL" id="CAH3171987.1"/>
    </source>
</evidence>
<comment type="caution">
    <text evidence="2">The sequence shown here is derived from an EMBL/GenBank/DDBJ whole genome shotgun (WGS) entry which is preliminary data.</text>
</comment>